<reference evidence="8" key="1">
    <citation type="submission" date="2014-02" db="EMBL/GenBank/DDBJ databases">
        <authorList>
            <person name="Genoscope - CEA"/>
        </authorList>
    </citation>
    <scope>NUCLEOTIDE SEQUENCE</scope>
    <source>
        <strain evidence="8">LS3</strain>
    </source>
</reference>
<name>A0A060TB09_BLAAD</name>
<keyword evidence="2 6" id="KW-0732">Signal</keyword>
<feature type="signal peptide" evidence="6">
    <location>
        <begin position="1"/>
        <end position="20"/>
    </location>
</feature>
<accession>A0A060TB09</accession>
<keyword evidence="3" id="KW-0256">Endoplasmic reticulum</keyword>
<evidence type="ECO:0000256" key="3">
    <source>
        <dbReference type="ARBA" id="ARBA00022824"/>
    </source>
</evidence>
<feature type="domain" description="MRH" evidence="7">
    <location>
        <begin position="390"/>
        <end position="488"/>
    </location>
</feature>
<dbReference type="AlphaFoldDB" id="A0A060TB09"/>
<reference evidence="8" key="2">
    <citation type="submission" date="2014-06" db="EMBL/GenBank/DDBJ databases">
        <title>The complete genome of Blastobotrys (Arxula) adeninivorans LS3 - a yeast of biotechnological interest.</title>
        <authorList>
            <person name="Kunze G."/>
            <person name="Gaillardin C."/>
            <person name="Czernicka M."/>
            <person name="Durrens P."/>
            <person name="Martin T."/>
            <person name="Boer E."/>
            <person name="Gabaldon T."/>
            <person name="Cruz J."/>
            <person name="Talla E."/>
            <person name="Marck C."/>
            <person name="Goffeau A."/>
            <person name="Barbe V."/>
            <person name="Baret P."/>
            <person name="Baronian K."/>
            <person name="Beier S."/>
            <person name="Bleykasten C."/>
            <person name="Bode R."/>
            <person name="Casaregola S."/>
            <person name="Despons L."/>
            <person name="Fairhead C."/>
            <person name="Giersberg M."/>
            <person name="Gierski P."/>
            <person name="Hahnel U."/>
            <person name="Hartmann A."/>
            <person name="Jankowska D."/>
            <person name="Jubin C."/>
            <person name="Jung P."/>
            <person name="Lafontaine I."/>
            <person name="Leh-Louis V."/>
            <person name="Lemaire M."/>
            <person name="Marcet-Houben M."/>
            <person name="Mascher M."/>
            <person name="Morel G."/>
            <person name="Richard G.-F."/>
            <person name="Riechen J."/>
            <person name="Sacerdot C."/>
            <person name="Sarkar A."/>
            <person name="Savel G."/>
            <person name="Schacherer J."/>
            <person name="Sherman D."/>
            <person name="Straub M.-L."/>
            <person name="Stein N."/>
            <person name="Thierry A."/>
            <person name="Trautwein-Schult A."/>
            <person name="Westhof E."/>
            <person name="Worch S."/>
            <person name="Dujon B."/>
            <person name="Souciet J.-L."/>
            <person name="Wincker P."/>
            <person name="Scholz U."/>
            <person name="Neuveglise N."/>
        </authorList>
    </citation>
    <scope>NUCLEOTIDE SEQUENCE</scope>
    <source>
        <strain evidence="8">LS3</strain>
    </source>
</reference>
<evidence type="ECO:0000256" key="2">
    <source>
        <dbReference type="ARBA" id="ARBA00022729"/>
    </source>
</evidence>
<feature type="coiled-coil region" evidence="5">
    <location>
        <begin position="150"/>
        <end position="239"/>
    </location>
</feature>
<dbReference type="InterPro" id="IPR009011">
    <property type="entry name" value="Man6P_isomerase_rcpt-bd_dom_sf"/>
</dbReference>
<dbReference type="Pfam" id="PF12999">
    <property type="entry name" value="PRKCSH-like"/>
    <property type="match status" value="1"/>
</dbReference>
<proteinExistence type="predicted"/>
<dbReference type="PhylomeDB" id="A0A060TB09"/>
<keyword evidence="4" id="KW-1015">Disulfide bond</keyword>
<evidence type="ECO:0000256" key="4">
    <source>
        <dbReference type="ARBA" id="ARBA00023157"/>
    </source>
</evidence>
<dbReference type="Pfam" id="PF13015">
    <property type="entry name" value="PRKCSH_1"/>
    <property type="match status" value="1"/>
</dbReference>
<feature type="coiled-coil region" evidence="5">
    <location>
        <begin position="347"/>
        <end position="374"/>
    </location>
</feature>
<dbReference type="Gene3D" id="2.70.130.10">
    <property type="entry name" value="Mannose-6-phosphate receptor binding domain"/>
    <property type="match status" value="1"/>
</dbReference>
<dbReference type="EMBL" id="HG937694">
    <property type="protein sequence ID" value="CDP38265.1"/>
    <property type="molecule type" value="Genomic_DNA"/>
</dbReference>
<evidence type="ECO:0000259" key="7">
    <source>
        <dbReference type="PROSITE" id="PS51914"/>
    </source>
</evidence>
<dbReference type="GO" id="GO:0017177">
    <property type="term" value="C:glucosidase II complex"/>
    <property type="evidence" value="ECO:0007669"/>
    <property type="project" value="TreeGrafter"/>
</dbReference>
<evidence type="ECO:0000256" key="6">
    <source>
        <dbReference type="SAM" id="SignalP"/>
    </source>
</evidence>
<organism evidence="8">
    <name type="scientific">Blastobotrys adeninivorans</name>
    <name type="common">Yeast</name>
    <name type="synonym">Arxula adeninivorans</name>
    <dbReference type="NCBI Taxonomy" id="409370"/>
    <lineage>
        <taxon>Eukaryota</taxon>
        <taxon>Fungi</taxon>
        <taxon>Dikarya</taxon>
        <taxon>Ascomycota</taxon>
        <taxon>Saccharomycotina</taxon>
        <taxon>Dipodascomycetes</taxon>
        <taxon>Dipodascales</taxon>
        <taxon>Trichomonascaceae</taxon>
        <taxon>Blastobotrys</taxon>
    </lineage>
</organism>
<gene>
    <name evidence="8" type="ORF">GNLVRS02_ARAD1D30822g</name>
</gene>
<protein>
    <recommendedName>
        <fullName evidence="1">Glucosidase 2 subunit beta</fullName>
    </recommendedName>
</protein>
<feature type="chain" id="PRO_5001593212" description="Glucosidase 2 subunit beta" evidence="6">
    <location>
        <begin position="21"/>
        <end position="504"/>
    </location>
</feature>
<dbReference type="InterPro" id="IPR028146">
    <property type="entry name" value="PRKCSH_N"/>
</dbReference>
<evidence type="ECO:0000256" key="5">
    <source>
        <dbReference type="SAM" id="Coils"/>
    </source>
</evidence>
<keyword evidence="5" id="KW-0175">Coiled coil</keyword>
<evidence type="ECO:0000256" key="1">
    <source>
        <dbReference type="ARBA" id="ARBA00022387"/>
    </source>
</evidence>
<dbReference type="InterPro" id="IPR039794">
    <property type="entry name" value="Gtb1-like"/>
</dbReference>
<dbReference type="GO" id="GO:0006491">
    <property type="term" value="P:N-glycan processing"/>
    <property type="evidence" value="ECO:0007669"/>
    <property type="project" value="TreeGrafter"/>
</dbReference>
<dbReference type="PANTHER" id="PTHR12630:SF1">
    <property type="entry name" value="GLUCOSIDASE 2 SUBUNIT BETA"/>
    <property type="match status" value="1"/>
</dbReference>
<dbReference type="InterPro" id="IPR044865">
    <property type="entry name" value="MRH_dom"/>
</dbReference>
<evidence type="ECO:0000313" key="8">
    <source>
        <dbReference type="EMBL" id="CDP38265.1"/>
    </source>
</evidence>
<dbReference type="PANTHER" id="PTHR12630">
    <property type="entry name" value="N-LINKED OLIGOSACCHARIDE PROCESSING"/>
    <property type="match status" value="1"/>
</dbReference>
<dbReference type="InterPro" id="IPR036607">
    <property type="entry name" value="PRKCSH"/>
</dbReference>
<dbReference type="PROSITE" id="PS51914">
    <property type="entry name" value="MRH"/>
    <property type="match status" value="1"/>
</dbReference>
<dbReference type="SUPFAM" id="SSF50911">
    <property type="entry name" value="Mannose 6-phosphate receptor domain"/>
    <property type="match status" value="1"/>
</dbReference>
<sequence>MKYSLVWLAPVVVAGLKVRGVPEDRQHLYQPTRGDQWACLKNPEIVLSVDQINDDYCDCPDGSDEPGTSACNNGVFYCNNVGHIPAWIPSSRVNDGVCDYDLCCDGSDEAGLDPNLCPDRCAEIHAEYEANIKRQQKLLEAGLKAREKLDAKAQEIVKDLEKKIADKQQNLKYEKQQLAAFQKSLKDAIEEDKRLKLESGVSEESLSLPQELAELSKELQQVIAEHKEYVAKVQQLESQYGEVGETLDRLKTGYNPNFNDPAVKEALRSWDEIKGKGSSTGSEGQANKLQELVKRLEAYRPGTSCESQSILPAPIQQKLSQLRLWLVNQGLLADTSSHSEADEPEAIRIERAKVEGTERKIGDLEKAVSELQADRDANYGQGDVLRALKDVCMKNHIGEYDYEVCFFKSASQDGNGHHSNLGSYSSLTVRDDGTFRMEFDRGTRCWNGPVRRANVEFTCGETNELTIVSEPERCEYFFKATSPAACKAKDFDPPKVLNIVHDEL</sequence>